<dbReference type="EMBL" id="JAPWGY010000001">
    <property type="protein sequence ID" value="MCZ4279973.1"/>
    <property type="molecule type" value="Genomic_DNA"/>
</dbReference>
<keyword evidence="2" id="KW-1185">Reference proteome</keyword>
<name>A0ABT4LFU6_9PROT</name>
<protein>
    <submittedName>
        <fullName evidence="1">Uncharacterized protein</fullName>
    </submittedName>
</protein>
<reference evidence="1" key="1">
    <citation type="submission" date="2022-12" db="EMBL/GenBank/DDBJ databases">
        <title>Bacterial isolates from different developmental stages of Nematostella vectensis.</title>
        <authorList>
            <person name="Fraune S."/>
        </authorList>
    </citation>
    <scope>NUCLEOTIDE SEQUENCE</scope>
    <source>
        <strain evidence="1">G21630-S1</strain>
    </source>
</reference>
<organism evidence="1 2">
    <name type="scientific">Kiloniella laminariae</name>
    <dbReference type="NCBI Taxonomy" id="454162"/>
    <lineage>
        <taxon>Bacteria</taxon>
        <taxon>Pseudomonadati</taxon>
        <taxon>Pseudomonadota</taxon>
        <taxon>Alphaproteobacteria</taxon>
        <taxon>Rhodospirillales</taxon>
        <taxon>Kiloniellaceae</taxon>
        <taxon>Kiloniella</taxon>
    </lineage>
</organism>
<accession>A0ABT4LFU6</accession>
<proteinExistence type="predicted"/>
<evidence type="ECO:0000313" key="2">
    <source>
        <dbReference type="Proteomes" id="UP001069802"/>
    </source>
</evidence>
<sequence length="72" mass="7637">MKKSTHTEKPGANARFVSKAIGSTRAAKFLAVEGLTLSPKSSEALKKFKAAGLKGDPLRRAISAHFKAAKRA</sequence>
<gene>
    <name evidence="1" type="ORF">O4H49_04230</name>
</gene>
<dbReference type="RefSeq" id="WP_269422167.1">
    <property type="nucleotide sequence ID" value="NZ_JAPWGY010000001.1"/>
</dbReference>
<evidence type="ECO:0000313" key="1">
    <source>
        <dbReference type="EMBL" id="MCZ4279973.1"/>
    </source>
</evidence>
<comment type="caution">
    <text evidence="1">The sequence shown here is derived from an EMBL/GenBank/DDBJ whole genome shotgun (WGS) entry which is preliminary data.</text>
</comment>
<dbReference type="Proteomes" id="UP001069802">
    <property type="component" value="Unassembled WGS sequence"/>
</dbReference>